<evidence type="ECO:0000313" key="2">
    <source>
        <dbReference type="EMBL" id="GGA10488.1"/>
    </source>
</evidence>
<dbReference type="AlphaFoldDB" id="A0A916QTX9"/>
<dbReference type="GO" id="GO:0008233">
    <property type="term" value="F:peptidase activity"/>
    <property type="evidence" value="ECO:0007669"/>
    <property type="project" value="InterPro"/>
</dbReference>
<dbReference type="InterPro" id="IPR009045">
    <property type="entry name" value="Zn_M74/Hedgehog-like"/>
</dbReference>
<dbReference type="Pfam" id="PF13539">
    <property type="entry name" value="Peptidase_M15_4"/>
    <property type="match status" value="1"/>
</dbReference>
<dbReference type="SUPFAM" id="SSF55166">
    <property type="entry name" value="Hedgehog/DD-peptidase"/>
    <property type="match status" value="1"/>
</dbReference>
<proteinExistence type="predicted"/>
<reference evidence="2" key="1">
    <citation type="journal article" date="2014" name="Int. J. Syst. Evol. Microbiol.">
        <title>Complete genome sequence of Corynebacterium casei LMG S-19264T (=DSM 44701T), isolated from a smear-ripened cheese.</title>
        <authorList>
            <consortium name="US DOE Joint Genome Institute (JGI-PGF)"/>
            <person name="Walter F."/>
            <person name="Albersmeier A."/>
            <person name="Kalinowski J."/>
            <person name="Ruckert C."/>
        </authorList>
    </citation>
    <scope>NUCLEOTIDE SEQUENCE</scope>
    <source>
        <strain evidence="2">CGMCC 1.15880</strain>
    </source>
</reference>
<evidence type="ECO:0000313" key="3">
    <source>
        <dbReference type="Proteomes" id="UP000628017"/>
    </source>
</evidence>
<dbReference type="EMBL" id="BMKA01000001">
    <property type="protein sequence ID" value="GGA10488.1"/>
    <property type="molecule type" value="Genomic_DNA"/>
</dbReference>
<evidence type="ECO:0000259" key="1">
    <source>
        <dbReference type="Pfam" id="PF13539"/>
    </source>
</evidence>
<dbReference type="Gene3D" id="3.30.1380.10">
    <property type="match status" value="1"/>
</dbReference>
<dbReference type="Proteomes" id="UP000628017">
    <property type="component" value="Unassembled WGS sequence"/>
</dbReference>
<comment type="caution">
    <text evidence="2">The sequence shown here is derived from an EMBL/GenBank/DDBJ whole genome shotgun (WGS) entry which is preliminary data.</text>
</comment>
<protein>
    <recommendedName>
        <fullName evidence="1">Peptidase M15C domain-containing protein</fullName>
    </recommendedName>
</protein>
<dbReference type="RefSeq" id="WP_188671163.1">
    <property type="nucleotide sequence ID" value="NZ_BMKA01000001.1"/>
</dbReference>
<organism evidence="2 3">
    <name type="scientific">Neptunicoccus cionae</name>
    <dbReference type="NCBI Taxonomy" id="2035344"/>
    <lineage>
        <taxon>Bacteria</taxon>
        <taxon>Pseudomonadati</taxon>
        <taxon>Pseudomonadota</taxon>
        <taxon>Alphaproteobacteria</taxon>
        <taxon>Rhodobacterales</taxon>
        <taxon>Paracoccaceae</taxon>
        <taxon>Neptunicoccus</taxon>
    </lineage>
</organism>
<keyword evidence="3" id="KW-1185">Reference proteome</keyword>
<dbReference type="InterPro" id="IPR039561">
    <property type="entry name" value="Peptidase_M15C"/>
</dbReference>
<name>A0A916QTX9_9RHOB</name>
<sequence>MKWAFVITLLVLAVLTAPVGWYFAQTLSRTDDAQKIAALEEQLAVQAQKSKDLTIDLNALASRVTLLEETGVAEPVIQSFADPTEERTDSLADSFAQVVLIADRREVNKGLSNSGSSYLKKLFGLPRPDLSEACQSMTNPLLKDLVKTESVGPIRVTMIEPAILSLRQVFRNVKIFEPELYARINTAGSLCVRHIRGRAGSVSTHAYGLSVDLNIDGKLDTLGDGKTQLGLILLADFFNKEGWYWGASFGREDSMHFQVSKEKINQWLRQGLIRTK</sequence>
<accession>A0A916QTX9</accession>
<gene>
    <name evidence="2" type="ORF">GCM10011498_08220</name>
</gene>
<feature type="domain" description="Peptidase M15C" evidence="1">
    <location>
        <begin position="198"/>
        <end position="259"/>
    </location>
</feature>
<reference evidence="2" key="2">
    <citation type="submission" date="2020-09" db="EMBL/GenBank/DDBJ databases">
        <authorList>
            <person name="Sun Q."/>
            <person name="Zhou Y."/>
        </authorList>
    </citation>
    <scope>NUCLEOTIDE SEQUENCE</scope>
    <source>
        <strain evidence="2">CGMCC 1.15880</strain>
    </source>
</reference>